<comment type="similarity">
    <text evidence="1 3">Belongs to the short-chain dehydrogenases/reductases (SDR) family.</text>
</comment>
<gene>
    <name evidence="5" type="ORF">HU752_017335</name>
</gene>
<reference evidence="5 6" key="2">
    <citation type="journal article" date="2021" name="Microorganisms">
        <title>The Ever-Expanding Pseudomonas Genus: Description of 43 New Species and Partition of the Pseudomonas putida Group.</title>
        <authorList>
            <person name="Girard L."/>
            <person name="Lood C."/>
            <person name="Hofte M."/>
            <person name="Vandamme P."/>
            <person name="Rokni-Zadeh H."/>
            <person name="van Noort V."/>
            <person name="Lavigne R."/>
            <person name="De Mot R."/>
        </authorList>
    </citation>
    <scope>NUCLEOTIDE SEQUENCE [LARGE SCALE GENOMIC DNA]</scope>
    <source>
        <strain evidence="5 6">RW8P3</strain>
    </source>
</reference>
<keyword evidence="6" id="KW-1185">Reference proteome</keyword>
<dbReference type="InterPro" id="IPR020904">
    <property type="entry name" value="Sc_DH/Rdtase_CS"/>
</dbReference>
<dbReference type="InterPro" id="IPR002347">
    <property type="entry name" value="SDR_fam"/>
</dbReference>
<name>A0A9E6PG57_9PSED</name>
<dbReference type="KEGG" id="pvw:HU752_017335"/>
<evidence type="ECO:0000256" key="1">
    <source>
        <dbReference type="ARBA" id="ARBA00006484"/>
    </source>
</evidence>
<reference evidence="5 6" key="1">
    <citation type="journal article" date="2020" name="Microorganisms">
        <title>Reliable Identification of Environmental Pseudomonas Isolates Using the rpoD Gene.</title>
        <authorList>
            <consortium name="The Broad Institute Genome Sequencing Platform"/>
            <person name="Girard L."/>
            <person name="Lood C."/>
            <person name="Rokni-Zadeh H."/>
            <person name="van Noort V."/>
            <person name="Lavigne R."/>
            <person name="De Mot R."/>
        </authorList>
    </citation>
    <scope>NUCLEOTIDE SEQUENCE [LARGE SCALE GENOMIC DNA]</scope>
    <source>
        <strain evidence="5 6">RW8P3</strain>
    </source>
</reference>
<evidence type="ECO:0000313" key="5">
    <source>
        <dbReference type="EMBL" id="QXI25742.1"/>
    </source>
</evidence>
<dbReference type="RefSeq" id="WP_186682800.1">
    <property type="nucleotide sequence ID" value="NZ_CP077093.1"/>
</dbReference>
<organism evidence="5 6">
    <name type="scientific">Pseudomonas vanderleydeniana</name>
    <dbReference type="NCBI Taxonomy" id="2745495"/>
    <lineage>
        <taxon>Bacteria</taxon>
        <taxon>Pseudomonadati</taxon>
        <taxon>Pseudomonadota</taxon>
        <taxon>Gammaproteobacteria</taxon>
        <taxon>Pseudomonadales</taxon>
        <taxon>Pseudomonadaceae</taxon>
        <taxon>Pseudomonas</taxon>
    </lineage>
</organism>
<protein>
    <submittedName>
        <fullName evidence="5">SDR family NAD(P)-dependent oxidoreductase</fullName>
    </submittedName>
</protein>
<dbReference type="AlphaFoldDB" id="A0A9E6PG57"/>
<dbReference type="InterPro" id="IPR057326">
    <property type="entry name" value="KR_dom"/>
</dbReference>
<dbReference type="Pfam" id="PF00106">
    <property type="entry name" value="adh_short"/>
    <property type="match status" value="1"/>
</dbReference>
<dbReference type="GO" id="GO:0016491">
    <property type="term" value="F:oxidoreductase activity"/>
    <property type="evidence" value="ECO:0007669"/>
    <property type="project" value="UniProtKB-KW"/>
</dbReference>
<sequence>MKTFDGKVAAITGAGSGMGRALAIALAREGCHLALADRNAAGLEQTLVLARSAALLPLRMSSQVLDVADRQAMFDWAAATAAEHGQVNLIFNNAGVALSSTIEGMSLEDLEWIVGINFWGVVHGTQAFLPYLRQSGEGHIINTSSVFGLFAQPGMSGYNASKFAVRGFTEALRQELDLMDYGVSATSVHPGGIRTDIARSSRISDNVKGLLIESEQQARADFEKLFITSAEQAARVILQGVRKNRRRVLIGRDAHALDLLVRLLPSAYQALVVFATRRLSPLGRRKNKAASYDVKDSGGI</sequence>
<evidence type="ECO:0000313" key="6">
    <source>
        <dbReference type="Proteomes" id="UP000634530"/>
    </source>
</evidence>
<dbReference type="Gene3D" id="3.40.50.720">
    <property type="entry name" value="NAD(P)-binding Rossmann-like Domain"/>
    <property type="match status" value="1"/>
</dbReference>
<dbReference type="PANTHER" id="PTHR43391:SF82">
    <property type="entry name" value="OXIDOREDUCTASE SADH-RELATED"/>
    <property type="match status" value="1"/>
</dbReference>
<feature type="domain" description="Ketoreductase" evidence="4">
    <location>
        <begin position="7"/>
        <end position="196"/>
    </location>
</feature>
<dbReference type="InterPro" id="IPR036291">
    <property type="entry name" value="NAD(P)-bd_dom_sf"/>
</dbReference>
<dbReference type="EMBL" id="CP077093">
    <property type="protein sequence ID" value="QXI25742.1"/>
    <property type="molecule type" value="Genomic_DNA"/>
</dbReference>
<dbReference type="SUPFAM" id="SSF51735">
    <property type="entry name" value="NAD(P)-binding Rossmann-fold domains"/>
    <property type="match status" value="1"/>
</dbReference>
<keyword evidence="2" id="KW-0560">Oxidoreductase</keyword>
<evidence type="ECO:0000256" key="2">
    <source>
        <dbReference type="ARBA" id="ARBA00023002"/>
    </source>
</evidence>
<proteinExistence type="inferred from homology"/>
<dbReference type="Proteomes" id="UP000634530">
    <property type="component" value="Chromosome"/>
</dbReference>
<dbReference type="PRINTS" id="PR00081">
    <property type="entry name" value="GDHRDH"/>
</dbReference>
<dbReference type="PROSITE" id="PS00061">
    <property type="entry name" value="ADH_SHORT"/>
    <property type="match status" value="1"/>
</dbReference>
<evidence type="ECO:0000256" key="3">
    <source>
        <dbReference type="RuleBase" id="RU000363"/>
    </source>
</evidence>
<dbReference type="PANTHER" id="PTHR43391">
    <property type="entry name" value="RETINOL DEHYDROGENASE-RELATED"/>
    <property type="match status" value="1"/>
</dbReference>
<dbReference type="PRINTS" id="PR00080">
    <property type="entry name" value="SDRFAMILY"/>
</dbReference>
<dbReference type="SMART" id="SM00822">
    <property type="entry name" value="PKS_KR"/>
    <property type="match status" value="1"/>
</dbReference>
<accession>A0A9E6PG57</accession>
<evidence type="ECO:0000259" key="4">
    <source>
        <dbReference type="SMART" id="SM00822"/>
    </source>
</evidence>